<proteinExistence type="predicted"/>
<dbReference type="RefSeq" id="WP_155189935.1">
    <property type="nucleotide sequence ID" value="NZ_BAAAEA010000003.1"/>
</dbReference>
<reference evidence="2 3" key="1">
    <citation type="submission" date="2017-05" db="EMBL/GenBank/DDBJ databases">
        <authorList>
            <person name="Varghese N."/>
            <person name="Submissions S."/>
        </authorList>
    </citation>
    <scope>NUCLEOTIDE SEQUENCE [LARGE SCALE GENOMIC DNA]</scope>
    <source>
        <strain evidence="2 3">DSM 15949</strain>
    </source>
</reference>
<dbReference type="InterPro" id="IPR003772">
    <property type="entry name" value="YceD"/>
</dbReference>
<accession>A0ABY1NUS8</accession>
<protein>
    <submittedName>
        <fullName evidence="2">Uncharacterized metal-binding protein YceD, DUF177 family</fullName>
    </submittedName>
</protein>
<dbReference type="Proteomes" id="UP001157914">
    <property type="component" value="Unassembled WGS sequence"/>
</dbReference>
<evidence type="ECO:0000313" key="2">
    <source>
        <dbReference type="EMBL" id="SMP18970.1"/>
    </source>
</evidence>
<comment type="caution">
    <text evidence="2">The sequence shown here is derived from an EMBL/GenBank/DDBJ whole genome shotgun (WGS) entry which is preliminary data.</text>
</comment>
<evidence type="ECO:0000313" key="3">
    <source>
        <dbReference type="Proteomes" id="UP001157914"/>
    </source>
</evidence>
<gene>
    <name evidence="2" type="ORF">SAMN06265374_1989</name>
</gene>
<name>A0ABY1NUS8_9HYPH</name>
<keyword evidence="3" id="KW-1185">Reference proteome</keyword>
<dbReference type="EMBL" id="FXTT01000002">
    <property type="protein sequence ID" value="SMP18970.1"/>
    <property type="molecule type" value="Genomic_DNA"/>
</dbReference>
<evidence type="ECO:0000256" key="1">
    <source>
        <dbReference type="SAM" id="MobiDB-lite"/>
    </source>
</evidence>
<dbReference type="Pfam" id="PF02620">
    <property type="entry name" value="YceD"/>
    <property type="match status" value="1"/>
</dbReference>
<feature type="region of interest" description="Disordered" evidence="1">
    <location>
        <begin position="151"/>
        <end position="172"/>
    </location>
</feature>
<organism evidence="2 3">
    <name type="scientific">Roseibium denhamense</name>
    <dbReference type="NCBI Taxonomy" id="76305"/>
    <lineage>
        <taxon>Bacteria</taxon>
        <taxon>Pseudomonadati</taxon>
        <taxon>Pseudomonadota</taxon>
        <taxon>Alphaproteobacteria</taxon>
        <taxon>Hyphomicrobiales</taxon>
        <taxon>Stappiaceae</taxon>
        <taxon>Roseibium</taxon>
    </lineage>
</organism>
<sequence length="190" mass="20758">MNTSTFPYSNKVTAASVVDADVKRTFEPDAKDRQKIADAYELNAIPALCADLILKPYRKNGLRVVGTVKATLNQTCVVSLEPFDSDLVLDIDRTFEAHSSRPRKIRDLNEEGEIEIDLESLDPPDVMMDGVLDVGAVICEELALALDSFPRKPGAEFEGGDEADAYETSPKTEVPSAFAALAALKEPNKR</sequence>